<dbReference type="AlphaFoldDB" id="A0A6C0J9F5"/>
<reference evidence="1" key="1">
    <citation type="journal article" date="2020" name="Nature">
        <title>Giant virus diversity and host interactions through global metagenomics.</title>
        <authorList>
            <person name="Schulz F."/>
            <person name="Roux S."/>
            <person name="Paez-Espino D."/>
            <person name="Jungbluth S."/>
            <person name="Walsh D.A."/>
            <person name="Denef V.J."/>
            <person name="McMahon K.D."/>
            <person name="Konstantinidis K.T."/>
            <person name="Eloe-Fadrosh E.A."/>
            <person name="Kyrpides N.C."/>
            <person name="Woyke T."/>
        </authorList>
    </citation>
    <scope>NUCLEOTIDE SEQUENCE</scope>
    <source>
        <strain evidence="1">GVMAG-M-3300025860-20</strain>
    </source>
</reference>
<sequence length="78" mass="9250">MSDTTYIIKTLQELNEKELKAIRLSEPYIDELMIEIYKLVNLDKVRIKAVRRNHSKTLKKLKLKPNSNLPKIKILLFL</sequence>
<proteinExistence type="predicted"/>
<name>A0A6C0J9F5_9ZZZZ</name>
<evidence type="ECO:0000313" key="1">
    <source>
        <dbReference type="EMBL" id="QHU00628.1"/>
    </source>
</evidence>
<accession>A0A6C0J9F5</accession>
<organism evidence="1">
    <name type="scientific">viral metagenome</name>
    <dbReference type="NCBI Taxonomy" id="1070528"/>
    <lineage>
        <taxon>unclassified sequences</taxon>
        <taxon>metagenomes</taxon>
        <taxon>organismal metagenomes</taxon>
    </lineage>
</organism>
<protein>
    <submittedName>
        <fullName evidence="1">Uncharacterized protein</fullName>
    </submittedName>
</protein>
<dbReference type="EMBL" id="MN740328">
    <property type="protein sequence ID" value="QHU00628.1"/>
    <property type="molecule type" value="Genomic_DNA"/>
</dbReference>